<name>A0A9E5MHK7_9GAMM</name>
<sequence length="709" mass="76535">MSNLAFSNLLAPGKIGKLELRNRMVVAAMGANFGEDDGRSGDRVLAYHEEQAKGGVGLIISGACGVAFPVGKVQPQQIAISDDCYIDGLKKVVDAVHQHGAKFALQLHHGGLVAVEDTKAGRPLWCPSIPQPTQGDFVNGFLMSELQIFSAGGVPSFKVLEKEDIQLVIQQFAKAAVRAKQAGCDAVEVHGGHGYLLSSFLSPKTNQRTDEYGGSDENRARFVVEVVRAVRSAVGPDFPVWVKLDSREVGKQGGITLEHAKVTARLVEQAGADAITVSAYHDGSQGKLHSASNIPHEPNTNLPAAKVIKGEVSIPIIASGRVEMEHADREIAAGHFDFLMMGRKLLADPFLPVKLKQGRVEDVRPCVYCYTCVSAIYTQEPMRCAVNAELGVEYTRLRLPQNSTRKRIVVIGGGPAGMELSRRLAEANQEVILIEQGKTLGGTLRFASLAYEPNQRLLEWLTGQLQKLPVAVHLNKTATPELVKSLQPDHVVVAAGAQRDMPEISGGDLSHVFSGDDMRKLVLGERSPTLKQKTGAFTRFMVTLGALTGLNQRLDFLRKITRQWMPLGKDIVIVGGDLVGLELAEFLCERGRRVTVLHDEPRMGNGLMLVRRLRILAELREHGVALQAGVTDVAIEPDRVSFIDANGEPQQVPANQVIVAKGACANSNLRAAFANTGIDVQEIGDVTGVGYIEGALRDATEVADSILSQ</sequence>
<proteinExistence type="inferred from homology"/>
<dbReference type="Gene3D" id="3.40.50.720">
    <property type="entry name" value="NAD(P)-binding Rossmann-like Domain"/>
    <property type="match status" value="1"/>
</dbReference>
<reference evidence="12" key="1">
    <citation type="submission" date="2020-03" db="EMBL/GenBank/DDBJ databases">
        <authorList>
            <person name="Guo F."/>
        </authorList>
    </citation>
    <scope>NUCLEOTIDE SEQUENCE</scope>
    <source>
        <strain evidence="12">JCM 30134</strain>
    </source>
</reference>
<dbReference type="AlphaFoldDB" id="A0A9E5MHK7"/>
<comment type="cofactor">
    <cofactor evidence="2">
        <name>[4Fe-4S] cluster</name>
        <dbReference type="ChEBI" id="CHEBI:49883"/>
    </cofactor>
</comment>
<dbReference type="SUPFAM" id="SSF51905">
    <property type="entry name" value="FAD/NAD(P)-binding domain"/>
    <property type="match status" value="1"/>
</dbReference>
<protein>
    <submittedName>
        <fullName evidence="12">FAD-dependent oxidoreductase</fullName>
    </submittedName>
</protein>
<evidence type="ECO:0000256" key="3">
    <source>
        <dbReference type="ARBA" id="ARBA00011048"/>
    </source>
</evidence>
<dbReference type="EMBL" id="JAAONZ010000007">
    <property type="protein sequence ID" value="NHO66051.1"/>
    <property type="molecule type" value="Genomic_DNA"/>
</dbReference>
<dbReference type="SUPFAM" id="SSF51395">
    <property type="entry name" value="FMN-linked oxidoreductases"/>
    <property type="match status" value="1"/>
</dbReference>
<keyword evidence="8" id="KW-0408">Iron</keyword>
<evidence type="ECO:0000313" key="13">
    <source>
        <dbReference type="Proteomes" id="UP000787472"/>
    </source>
</evidence>
<feature type="domain" description="FAD/NAD(P)-binding" evidence="11">
    <location>
        <begin position="407"/>
        <end position="682"/>
    </location>
</feature>
<dbReference type="GO" id="GO:0016491">
    <property type="term" value="F:oxidoreductase activity"/>
    <property type="evidence" value="ECO:0007669"/>
    <property type="project" value="UniProtKB-KW"/>
</dbReference>
<comment type="caution">
    <text evidence="12">The sequence shown here is derived from an EMBL/GenBank/DDBJ whole genome shotgun (WGS) entry which is preliminary data.</text>
</comment>
<dbReference type="Gene3D" id="3.50.50.60">
    <property type="entry name" value="FAD/NAD(P)-binding domain"/>
    <property type="match status" value="1"/>
</dbReference>
<evidence type="ECO:0000256" key="9">
    <source>
        <dbReference type="ARBA" id="ARBA00023014"/>
    </source>
</evidence>
<gene>
    <name evidence="12" type="ORF">G8770_10895</name>
</gene>
<dbReference type="InterPro" id="IPR051793">
    <property type="entry name" value="NADH:flavin_oxidoreductase"/>
</dbReference>
<comment type="cofactor">
    <cofactor evidence="1">
        <name>FMN</name>
        <dbReference type="ChEBI" id="CHEBI:58210"/>
    </cofactor>
</comment>
<evidence type="ECO:0000256" key="6">
    <source>
        <dbReference type="ARBA" id="ARBA00022723"/>
    </source>
</evidence>
<feature type="domain" description="NADH:flavin oxidoreductase/NADH oxidase N-terminal" evidence="10">
    <location>
        <begin position="9"/>
        <end position="360"/>
    </location>
</feature>
<evidence type="ECO:0000259" key="11">
    <source>
        <dbReference type="Pfam" id="PF07992"/>
    </source>
</evidence>
<dbReference type="GO" id="GO:0046872">
    <property type="term" value="F:metal ion binding"/>
    <property type="evidence" value="ECO:0007669"/>
    <property type="project" value="UniProtKB-KW"/>
</dbReference>
<evidence type="ECO:0000313" key="12">
    <source>
        <dbReference type="EMBL" id="NHO66051.1"/>
    </source>
</evidence>
<keyword evidence="6" id="KW-0479">Metal-binding</keyword>
<dbReference type="Gene3D" id="3.20.20.70">
    <property type="entry name" value="Aldolase class I"/>
    <property type="match status" value="1"/>
</dbReference>
<dbReference type="RefSeq" id="WP_167186176.1">
    <property type="nucleotide sequence ID" value="NZ_JAAONZ010000007.1"/>
</dbReference>
<dbReference type="Pfam" id="PF07992">
    <property type="entry name" value="Pyr_redox_2"/>
    <property type="match status" value="1"/>
</dbReference>
<dbReference type="PRINTS" id="PR00411">
    <property type="entry name" value="PNDRDTASEI"/>
</dbReference>
<dbReference type="PANTHER" id="PTHR42917">
    <property type="entry name" value="2,4-DIENOYL-COA REDUCTASE"/>
    <property type="match status" value="1"/>
</dbReference>
<dbReference type="Proteomes" id="UP000787472">
    <property type="component" value="Unassembled WGS sequence"/>
</dbReference>
<keyword evidence="9" id="KW-0411">Iron-sulfur</keyword>
<evidence type="ECO:0000256" key="1">
    <source>
        <dbReference type="ARBA" id="ARBA00001917"/>
    </source>
</evidence>
<accession>A0A9E5MHK7</accession>
<keyword evidence="5" id="KW-0288">FMN</keyword>
<evidence type="ECO:0000256" key="7">
    <source>
        <dbReference type="ARBA" id="ARBA00023002"/>
    </source>
</evidence>
<evidence type="ECO:0000256" key="2">
    <source>
        <dbReference type="ARBA" id="ARBA00001966"/>
    </source>
</evidence>
<keyword evidence="4" id="KW-0285">Flavoprotein</keyword>
<evidence type="ECO:0000259" key="10">
    <source>
        <dbReference type="Pfam" id="PF00724"/>
    </source>
</evidence>
<dbReference type="PRINTS" id="PR00368">
    <property type="entry name" value="FADPNR"/>
</dbReference>
<keyword evidence="13" id="KW-1185">Reference proteome</keyword>
<dbReference type="InterPro" id="IPR013785">
    <property type="entry name" value="Aldolase_TIM"/>
</dbReference>
<dbReference type="CDD" id="cd02803">
    <property type="entry name" value="OYE_like_FMN_family"/>
    <property type="match status" value="1"/>
</dbReference>
<dbReference type="GO" id="GO:0051536">
    <property type="term" value="F:iron-sulfur cluster binding"/>
    <property type="evidence" value="ECO:0007669"/>
    <property type="project" value="UniProtKB-KW"/>
</dbReference>
<dbReference type="Pfam" id="PF00724">
    <property type="entry name" value="Oxidored_FMN"/>
    <property type="match status" value="1"/>
</dbReference>
<organism evidence="12 13">
    <name type="scientific">Pseudomaricurvus hydrocarbonicus</name>
    <dbReference type="NCBI Taxonomy" id="1470433"/>
    <lineage>
        <taxon>Bacteria</taxon>
        <taxon>Pseudomonadati</taxon>
        <taxon>Pseudomonadota</taxon>
        <taxon>Gammaproteobacteria</taxon>
        <taxon>Cellvibrionales</taxon>
        <taxon>Cellvibrionaceae</taxon>
        <taxon>Pseudomaricurvus</taxon>
    </lineage>
</organism>
<keyword evidence="7" id="KW-0560">Oxidoreductase</keyword>
<dbReference type="InterPro" id="IPR001155">
    <property type="entry name" value="OxRdtase_FMN_N"/>
</dbReference>
<evidence type="ECO:0000256" key="5">
    <source>
        <dbReference type="ARBA" id="ARBA00022643"/>
    </source>
</evidence>
<comment type="similarity">
    <text evidence="3">In the N-terminal section; belongs to the NADH:flavin oxidoreductase/NADH oxidase family.</text>
</comment>
<evidence type="ECO:0000256" key="8">
    <source>
        <dbReference type="ARBA" id="ARBA00023004"/>
    </source>
</evidence>
<dbReference type="GO" id="GO:0010181">
    <property type="term" value="F:FMN binding"/>
    <property type="evidence" value="ECO:0007669"/>
    <property type="project" value="InterPro"/>
</dbReference>
<evidence type="ECO:0000256" key="4">
    <source>
        <dbReference type="ARBA" id="ARBA00022630"/>
    </source>
</evidence>
<dbReference type="InterPro" id="IPR023753">
    <property type="entry name" value="FAD/NAD-binding_dom"/>
</dbReference>
<dbReference type="InterPro" id="IPR036188">
    <property type="entry name" value="FAD/NAD-bd_sf"/>
</dbReference>
<dbReference type="PANTHER" id="PTHR42917:SF2">
    <property type="entry name" value="2,4-DIENOYL-COA REDUCTASE [(2E)-ENOYL-COA-PRODUCING]"/>
    <property type="match status" value="1"/>
</dbReference>